<dbReference type="AlphaFoldDB" id="A0A9N9NQG9"/>
<dbReference type="OrthoDB" id="2354371at2759"/>
<gene>
    <name evidence="1" type="ORF">DERYTH_LOCUS16919</name>
</gene>
<evidence type="ECO:0000313" key="1">
    <source>
        <dbReference type="EMBL" id="CAG8751192.1"/>
    </source>
</evidence>
<protein>
    <submittedName>
        <fullName evidence="1">24792_t:CDS:1</fullName>
    </submittedName>
</protein>
<sequence length="121" mass="14332">MPETKRFEIKGKCILFREQRYCIHSNKVKEKQGHHEVKNPHSSRARNTHCTATIHLRLEHQRLSLIREKFIALFWDGHSPASALHVFEDELYLNTTNEQELLEILADRAYNPGYDYIAKLF</sequence>
<comment type="caution">
    <text evidence="1">The sequence shown here is derived from an EMBL/GenBank/DDBJ whole genome shotgun (WGS) entry which is preliminary data.</text>
</comment>
<dbReference type="Proteomes" id="UP000789405">
    <property type="component" value="Unassembled WGS sequence"/>
</dbReference>
<proteinExistence type="predicted"/>
<organism evidence="1 2">
    <name type="scientific">Dentiscutata erythropus</name>
    <dbReference type="NCBI Taxonomy" id="1348616"/>
    <lineage>
        <taxon>Eukaryota</taxon>
        <taxon>Fungi</taxon>
        <taxon>Fungi incertae sedis</taxon>
        <taxon>Mucoromycota</taxon>
        <taxon>Glomeromycotina</taxon>
        <taxon>Glomeromycetes</taxon>
        <taxon>Diversisporales</taxon>
        <taxon>Gigasporaceae</taxon>
        <taxon>Dentiscutata</taxon>
    </lineage>
</organism>
<accession>A0A9N9NQG9</accession>
<keyword evidence="2" id="KW-1185">Reference proteome</keyword>
<name>A0A9N9NQG9_9GLOM</name>
<reference evidence="1" key="1">
    <citation type="submission" date="2021-06" db="EMBL/GenBank/DDBJ databases">
        <authorList>
            <person name="Kallberg Y."/>
            <person name="Tangrot J."/>
            <person name="Rosling A."/>
        </authorList>
    </citation>
    <scope>NUCLEOTIDE SEQUENCE</scope>
    <source>
        <strain evidence="1">MA453B</strain>
    </source>
</reference>
<dbReference type="EMBL" id="CAJVPY010015310">
    <property type="protein sequence ID" value="CAG8751192.1"/>
    <property type="molecule type" value="Genomic_DNA"/>
</dbReference>
<evidence type="ECO:0000313" key="2">
    <source>
        <dbReference type="Proteomes" id="UP000789405"/>
    </source>
</evidence>